<dbReference type="AlphaFoldDB" id="A0AAD0PW45"/>
<reference evidence="2 3" key="1">
    <citation type="journal article" date="2011" name="PLoS Pathog.">
        <title>Dynamic evolution of pathogenicity revealed by sequencing and comparative genomics of 19 Pseudomonas syringae isolates.</title>
        <authorList>
            <person name="Baltrus D.A."/>
            <person name="Nishimura M.T."/>
            <person name="Romanchuk A."/>
            <person name="Chang J.H."/>
            <person name="Mukhtar M.S."/>
            <person name="Cherkis K."/>
            <person name="Roach J."/>
            <person name="Grant S.R."/>
            <person name="Jones C.D."/>
            <person name="Dangl J.L."/>
        </authorList>
    </citation>
    <scope>NUCLEOTIDE SEQUENCE [LARGE SCALE GENOMIC DNA]</scope>
    <source>
        <strain evidence="2 3">M301315</strain>
    </source>
</reference>
<evidence type="ECO:0000313" key="2">
    <source>
        <dbReference type="EMBL" id="AXH59839.1"/>
    </source>
</evidence>
<gene>
    <name evidence="2" type="ORF">PLA107_031950</name>
</gene>
<proteinExistence type="predicted"/>
<dbReference type="Proteomes" id="UP000006426">
    <property type="component" value="Plasmid pmppla107"/>
</dbReference>
<dbReference type="PANTHER" id="PTHR39639:SF1">
    <property type="entry name" value="DUF262 DOMAIN-CONTAINING PROTEIN"/>
    <property type="match status" value="1"/>
</dbReference>
<sequence length="177" mass="20306">MPNLLPEKILNGSMRSYTISHLLEGTHVSPTIPSERVVMNRVLPPWQRPFVWERHRQIAWMEGVFLGLGTGSYCVNGSDYEYGGEERFMSGWVIDGQQRLTSLGLFLEDAFPVFGGVYYSQLSVPERRRRVLNQPFPCFELDYQEDEEKLKELYKRLSFGGVAHTQADMDLLNGKGV</sequence>
<dbReference type="GeneID" id="39474555"/>
<name>A0AAD0PW45_PSEAV</name>
<accession>A0AAD0PW45</accession>
<evidence type="ECO:0000313" key="3">
    <source>
        <dbReference type="Proteomes" id="UP000006426"/>
    </source>
</evidence>
<dbReference type="RefSeq" id="WP_005741869.1">
    <property type="nucleotide sequence ID" value="NZ_CP031226.1"/>
</dbReference>
<dbReference type="PANTHER" id="PTHR39639">
    <property type="entry name" value="CHROMOSOME 16, WHOLE GENOME SHOTGUN SEQUENCE"/>
    <property type="match status" value="1"/>
</dbReference>
<protein>
    <submittedName>
        <fullName evidence="2">DUF262 domain-containing protein</fullName>
    </submittedName>
</protein>
<geneLocation type="plasmid" evidence="3">
    <name>pmppla107</name>
</geneLocation>
<keyword evidence="2" id="KW-0614">Plasmid</keyword>
<organism evidence="2 3">
    <name type="scientific">Pseudomonas amygdali pv. lachrymans str. M301315</name>
    <dbReference type="NCBI Taxonomy" id="629260"/>
    <lineage>
        <taxon>Bacteria</taxon>
        <taxon>Pseudomonadati</taxon>
        <taxon>Pseudomonadota</taxon>
        <taxon>Gammaproteobacteria</taxon>
        <taxon>Pseudomonadales</taxon>
        <taxon>Pseudomonadaceae</taxon>
        <taxon>Pseudomonas</taxon>
        <taxon>Pseudomonas amygdali</taxon>
    </lineage>
</organism>
<dbReference type="Pfam" id="PF03235">
    <property type="entry name" value="GmrSD_N"/>
    <property type="match status" value="1"/>
</dbReference>
<evidence type="ECO:0000259" key="1">
    <source>
        <dbReference type="Pfam" id="PF03235"/>
    </source>
</evidence>
<dbReference type="EMBL" id="CP031226">
    <property type="protein sequence ID" value="AXH59839.1"/>
    <property type="molecule type" value="Genomic_DNA"/>
</dbReference>
<dbReference type="InterPro" id="IPR004919">
    <property type="entry name" value="GmrSD_N"/>
</dbReference>
<feature type="domain" description="GmrSD restriction endonucleases N-terminal" evidence="1">
    <location>
        <begin position="42"/>
        <end position="109"/>
    </location>
</feature>